<reference evidence="5 6" key="1">
    <citation type="submission" date="2018-12" db="EMBL/GenBank/DDBJ databases">
        <title>Bacillus ochoae sp. nov., Paenibacillus whitsoniae sp. nov., Paenibacillus spiritus sp. nov. Isolated from the Mars Exploration Rover during spacecraft assembly.</title>
        <authorList>
            <person name="Seuylemezian A."/>
            <person name="Vaishampayan P."/>
        </authorList>
    </citation>
    <scope>NUCLEOTIDE SEQUENCE [LARGE SCALE GENOMIC DNA]</scope>
    <source>
        <strain evidence="5 6">MER 54</strain>
    </source>
</reference>
<dbReference type="PANTHER" id="PTHR43084">
    <property type="entry name" value="PERSULFIDE DIOXYGENASE ETHE1"/>
    <property type="match status" value="1"/>
</dbReference>
<dbReference type="SMART" id="SM00450">
    <property type="entry name" value="RHOD"/>
    <property type="match status" value="1"/>
</dbReference>
<evidence type="ECO:0000313" key="5">
    <source>
        <dbReference type="EMBL" id="RTE09843.1"/>
    </source>
</evidence>
<dbReference type="InterPro" id="IPR036873">
    <property type="entry name" value="Rhodanese-like_dom_sf"/>
</dbReference>
<evidence type="ECO:0000256" key="1">
    <source>
        <dbReference type="ARBA" id="ARBA00034221"/>
    </source>
</evidence>
<dbReference type="SUPFAM" id="SSF52821">
    <property type="entry name" value="Rhodanese/Cell cycle control phosphatase"/>
    <property type="match status" value="1"/>
</dbReference>
<dbReference type="InterPro" id="IPR036866">
    <property type="entry name" value="RibonucZ/Hydroxyglut_hydro"/>
</dbReference>
<dbReference type="AlphaFoldDB" id="A0A3S0CCL6"/>
<dbReference type="InterPro" id="IPR001763">
    <property type="entry name" value="Rhodanese-like_dom"/>
</dbReference>
<dbReference type="PANTHER" id="PTHR43084:SF7">
    <property type="entry name" value="BETA-LACTAMASE DOMAIN PROTEIN"/>
    <property type="match status" value="1"/>
</dbReference>
<dbReference type="InterPro" id="IPR051682">
    <property type="entry name" value="Mito_Persulfide_Diox"/>
</dbReference>
<keyword evidence="5" id="KW-0378">Hydrolase</keyword>
<name>A0A3S0CCL6_9BACL</name>
<accession>A0A3S0CCL6</accession>
<comment type="catalytic activity">
    <reaction evidence="1">
        <text>3',5'-cyclic CMP + H2O = CMP + H(+)</text>
        <dbReference type="Rhea" id="RHEA:72675"/>
        <dbReference type="ChEBI" id="CHEBI:15377"/>
        <dbReference type="ChEBI" id="CHEBI:15378"/>
        <dbReference type="ChEBI" id="CHEBI:58003"/>
        <dbReference type="ChEBI" id="CHEBI:60377"/>
    </reaction>
    <physiologicalReaction direction="left-to-right" evidence="1">
        <dbReference type="Rhea" id="RHEA:72676"/>
    </physiologicalReaction>
</comment>
<dbReference type="InterPro" id="IPR044528">
    <property type="entry name" value="POD-like_MBL-fold"/>
</dbReference>
<gene>
    <name evidence="5" type="ORF">EJQ19_10315</name>
</gene>
<dbReference type="EMBL" id="RXHU01000026">
    <property type="protein sequence ID" value="RTE09843.1"/>
    <property type="molecule type" value="Genomic_DNA"/>
</dbReference>
<evidence type="ECO:0000256" key="3">
    <source>
        <dbReference type="ARBA" id="ARBA00048505"/>
    </source>
</evidence>
<evidence type="ECO:0000313" key="6">
    <source>
        <dbReference type="Proteomes" id="UP000276128"/>
    </source>
</evidence>
<dbReference type="GO" id="GO:0070813">
    <property type="term" value="P:hydrogen sulfide metabolic process"/>
    <property type="evidence" value="ECO:0007669"/>
    <property type="project" value="TreeGrafter"/>
</dbReference>
<dbReference type="OrthoDB" id="9784009at2"/>
<dbReference type="SMART" id="SM00849">
    <property type="entry name" value="Lactamase_B"/>
    <property type="match status" value="1"/>
</dbReference>
<keyword evidence="6" id="KW-1185">Reference proteome</keyword>
<dbReference type="CDD" id="cd07724">
    <property type="entry name" value="POD-like_MBL-fold"/>
    <property type="match status" value="1"/>
</dbReference>
<comment type="caution">
    <text evidence="5">The sequence shown here is derived from an EMBL/GenBank/DDBJ whole genome shotgun (WGS) entry which is preliminary data.</text>
</comment>
<proteinExistence type="predicted"/>
<feature type="domain" description="Rhodanese" evidence="4">
    <location>
        <begin position="18"/>
        <end position="114"/>
    </location>
</feature>
<dbReference type="Pfam" id="PF00753">
    <property type="entry name" value="Lactamase_B"/>
    <property type="match status" value="1"/>
</dbReference>
<dbReference type="RefSeq" id="WP_126141149.1">
    <property type="nucleotide sequence ID" value="NZ_RXHU01000026.1"/>
</dbReference>
<dbReference type="InterPro" id="IPR001279">
    <property type="entry name" value="Metallo-B-lactamas"/>
</dbReference>
<evidence type="ECO:0000256" key="2">
    <source>
        <dbReference type="ARBA" id="ARBA00034301"/>
    </source>
</evidence>
<dbReference type="Gene3D" id="3.40.250.10">
    <property type="entry name" value="Rhodanese-like domain"/>
    <property type="match status" value="1"/>
</dbReference>
<dbReference type="Pfam" id="PF00581">
    <property type="entry name" value="Rhodanese"/>
    <property type="match status" value="1"/>
</dbReference>
<dbReference type="Proteomes" id="UP000276128">
    <property type="component" value="Unassembled WGS sequence"/>
</dbReference>
<dbReference type="Gene3D" id="3.60.15.10">
    <property type="entry name" value="Ribonuclease Z/Hydroxyacylglutathione hydrolase-like"/>
    <property type="match status" value="1"/>
</dbReference>
<dbReference type="PROSITE" id="PS50206">
    <property type="entry name" value="RHODANESE_3"/>
    <property type="match status" value="1"/>
</dbReference>
<protein>
    <submittedName>
        <fullName evidence="5">MBL fold metallo-hydrolase</fullName>
    </submittedName>
</protein>
<dbReference type="GO" id="GO:0006749">
    <property type="term" value="P:glutathione metabolic process"/>
    <property type="evidence" value="ECO:0007669"/>
    <property type="project" value="InterPro"/>
</dbReference>
<dbReference type="GO" id="GO:0016787">
    <property type="term" value="F:hydrolase activity"/>
    <property type="evidence" value="ECO:0007669"/>
    <property type="project" value="UniProtKB-KW"/>
</dbReference>
<dbReference type="GO" id="GO:0050313">
    <property type="term" value="F:sulfur dioxygenase activity"/>
    <property type="evidence" value="ECO:0007669"/>
    <property type="project" value="InterPro"/>
</dbReference>
<evidence type="ECO:0000259" key="4">
    <source>
        <dbReference type="PROSITE" id="PS50206"/>
    </source>
</evidence>
<organism evidence="5 6">
    <name type="scientific">Paenibacillus whitsoniae</name>
    <dbReference type="NCBI Taxonomy" id="2496558"/>
    <lineage>
        <taxon>Bacteria</taxon>
        <taxon>Bacillati</taxon>
        <taxon>Bacillota</taxon>
        <taxon>Bacilli</taxon>
        <taxon>Bacillales</taxon>
        <taxon>Paenibacillaceae</taxon>
        <taxon>Paenibacillus</taxon>
    </lineage>
</organism>
<dbReference type="SUPFAM" id="SSF56281">
    <property type="entry name" value="Metallo-hydrolase/oxidoreductase"/>
    <property type="match status" value="1"/>
</dbReference>
<comment type="function">
    <text evidence="2">Counteracts the endogenous Pycsar antiviral defense system. Phosphodiesterase that enables metal-dependent hydrolysis of host cyclic nucleotide Pycsar defense signals such as cCMP and cUMP.</text>
</comment>
<comment type="catalytic activity">
    <reaction evidence="3">
        <text>3',5'-cyclic UMP + H2O = UMP + H(+)</text>
        <dbReference type="Rhea" id="RHEA:70575"/>
        <dbReference type="ChEBI" id="CHEBI:15377"/>
        <dbReference type="ChEBI" id="CHEBI:15378"/>
        <dbReference type="ChEBI" id="CHEBI:57865"/>
        <dbReference type="ChEBI" id="CHEBI:184387"/>
    </reaction>
    <physiologicalReaction direction="left-to-right" evidence="3">
        <dbReference type="Rhea" id="RHEA:70576"/>
    </physiologicalReaction>
</comment>
<sequence>MTQLQGMSSEVLARKVLNREQVFILDVRNEEDHANWRIEGEGVSRLNVPYFELMDGVEAVLDRLPAHQEIVVVCAKEGSSVFVAEQLLEAGVTGVSYLMGGMKAWSEQLMPVKVADLQDGGELFQFLRLGKGCLSYMVISSGEAAVIDAVRMTDAFETLARDKKATIVHTIDTHLHADHISGGRQLAENAGGSYWLPEKDADEVQFSYHKLEEGGVLTVGTTSIRLQPIYSPGHTIGSTSLIVDDRYLLSGDILFVASIGRPDLAGKAQDWVGDLRTTLYERYQALSEDLLVLPAHFGSMSELGPDGIVSARLGDLFASNPGLQIADESEFRRTVSENLPPQPNAYQDIRLTNMGRIAPTPEEQRDMEIGPNRCAVHDV</sequence>